<dbReference type="Proteomes" id="UP001164746">
    <property type="component" value="Chromosome 5"/>
</dbReference>
<proteinExistence type="predicted"/>
<protein>
    <submittedName>
        <fullName evidence="1">Uncharacterized protein</fullName>
    </submittedName>
</protein>
<evidence type="ECO:0000313" key="1">
    <source>
        <dbReference type="EMBL" id="WAR04892.1"/>
    </source>
</evidence>
<organism evidence="1 2">
    <name type="scientific">Mya arenaria</name>
    <name type="common">Soft-shell clam</name>
    <dbReference type="NCBI Taxonomy" id="6604"/>
    <lineage>
        <taxon>Eukaryota</taxon>
        <taxon>Metazoa</taxon>
        <taxon>Spiralia</taxon>
        <taxon>Lophotrochozoa</taxon>
        <taxon>Mollusca</taxon>
        <taxon>Bivalvia</taxon>
        <taxon>Autobranchia</taxon>
        <taxon>Heteroconchia</taxon>
        <taxon>Euheterodonta</taxon>
        <taxon>Imparidentia</taxon>
        <taxon>Neoheterodontei</taxon>
        <taxon>Myida</taxon>
        <taxon>Myoidea</taxon>
        <taxon>Myidae</taxon>
        <taxon>Mya</taxon>
    </lineage>
</organism>
<reference evidence="1" key="1">
    <citation type="submission" date="2022-11" db="EMBL/GenBank/DDBJ databases">
        <title>Centuries of genome instability and evolution in soft-shell clam transmissible cancer (bioRxiv).</title>
        <authorList>
            <person name="Hart S.F.M."/>
            <person name="Yonemitsu M.A."/>
            <person name="Giersch R.M."/>
            <person name="Beal B.F."/>
            <person name="Arriagada G."/>
            <person name="Davis B.W."/>
            <person name="Ostrander E.A."/>
            <person name="Goff S.P."/>
            <person name="Metzger M.J."/>
        </authorList>
    </citation>
    <scope>NUCLEOTIDE SEQUENCE</scope>
    <source>
        <strain evidence="1">MELC-2E11</strain>
        <tissue evidence="1">Siphon/mantle</tissue>
    </source>
</reference>
<accession>A0ABY7E7G6</accession>
<evidence type="ECO:0000313" key="2">
    <source>
        <dbReference type="Proteomes" id="UP001164746"/>
    </source>
</evidence>
<keyword evidence="2" id="KW-1185">Reference proteome</keyword>
<gene>
    <name evidence="1" type="ORF">MAR_020261</name>
</gene>
<dbReference type="EMBL" id="CP111016">
    <property type="protein sequence ID" value="WAR04892.1"/>
    <property type="molecule type" value="Genomic_DNA"/>
</dbReference>
<name>A0ABY7E7G6_MYAAR</name>
<sequence length="19" mass="2239">MEYQQNGTRNIAIQLNMTL</sequence>